<sequence>MERSGLRQEARGDPIFVSRAISKMVNTNDGDNGVVVGKWSGSYDDGTSPSQWTGSIKILEEYMRSKGSVKYGQCWVFAGVTTTVCRALGLPSRPVTNLNSAHDTDVSLTIDEYMDAKGDKISSYRPNANNPAGLGDSIWNYHVWNDVWMDRPDLPPGYGGWQAIDATPQETSDGNFQCGPASHEAVRRGQMQHKYDVPFVLAEVNADVVHWQEDPDAQDGFKKIFSNKNHVGRQLLTKRAGHLDDGGYGDQDREDCTSLYKPPEGTMAERVTLQTAARRSRAARHAFRFPSVALDDVNFSIEDIDRIVIGQDFSVTVKAENVSEKKRTVNIVLKAGSTYYTGAPAKPITEASNKFTLKPKESKTLSLPVPYVKYYTKLVEHAMVKMVAHCRVEETSYAWVGDDCFEVTKPDVLVEALDSVVVGRLFRARFSFTNPLPETLHECVLVVDGPGLTRPKTIPIGDVGPNQEMRKEHRMVPHKAGQFILVATFNSSQLSNLSGSAKITVAE</sequence>
<protein>
    <submittedName>
        <fullName evidence="3">Hemocyte protein-glutamine gamma-glutamyltransferase</fullName>
    </submittedName>
</protein>
<dbReference type="InterPro" id="IPR038765">
    <property type="entry name" value="Papain-like_cys_pep_sf"/>
</dbReference>
<dbReference type="OrthoDB" id="437511at2759"/>
<dbReference type="PANTHER" id="PTHR11590:SF40">
    <property type="entry name" value="HEMOCYTE PROTEIN-GLUTAMINE GAMMA-GLUTAMYLTRANSFERASE-LIKE PROTEIN"/>
    <property type="match status" value="1"/>
</dbReference>
<dbReference type="PROSITE" id="PS00547">
    <property type="entry name" value="TRANSGLUTAMINASES"/>
    <property type="match status" value="1"/>
</dbReference>
<dbReference type="FunFam" id="2.60.40.10:FF:000171">
    <property type="entry name" value="protein-glutamine gamma-glutamyltransferase 6"/>
    <property type="match status" value="1"/>
</dbReference>
<evidence type="ECO:0000259" key="2">
    <source>
        <dbReference type="SMART" id="SM00460"/>
    </source>
</evidence>
<dbReference type="Gene3D" id="2.60.40.10">
    <property type="entry name" value="Immunoglobulins"/>
    <property type="match status" value="2"/>
</dbReference>
<dbReference type="FunFam" id="2.60.40.10:FF:000090">
    <property type="entry name" value="Protein-glutamine gamma-glutamyltransferase 2"/>
    <property type="match status" value="1"/>
</dbReference>
<evidence type="ECO:0000313" key="4">
    <source>
        <dbReference type="Proteomes" id="UP000770661"/>
    </source>
</evidence>
<accession>A0A8J5D039</accession>
<proteinExistence type="inferred from homology"/>
<gene>
    <name evidence="3" type="primary">TGMH_1</name>
    <name evidence="3" type="ORF">GWK47_004977</name>
</gene>
<evidence type="ECO:0000313" key="3">
    <source>
        <dbReference type="EMBL" id="KAG0724712.1"/>
    </source>
</evidence>
<dbReference type="InterPro" id="IPR036238">
    <property type="entry name" value="Transglutaminase_C_sf"/>
</dbReference>
<keyword evidence="4" id="KW-1185">Reference proteome</keyword>
<dbReference type="InterPro" id="IPR013808">
    <property type="entry name" value="Transglutaminase_AS"/>
</dbReference>
<dbReference type="InterPro" id="IPR050779">
    <property type="entry name" value="Transglutaminase"/>
</dbReference>
<dbReference type="InterPro" id="IPR013783">
    <property type="entry name" value="Ig-like_fold"/>
</dbReference>
<dbReference type="Proteomes" id="UP000770661">
    <property type="component" value="Unassembled WGS sequence"/>
</dbReference>
<name>A0A8J5D039_CHIOP</name>
<comment type="similarity">
    <text evidence="1">Belongs to the transglutaminase superfamily. Transglutaminase family.</text>
</comment>
<dbReference type="InterPro" id="IPR036985">
    <property type="entry name" value="Transglutaminase-like_sf"/>
</dbReference>
<evidence type="ECO:0000256" key="1">
    <source>
        <dbReference type="ARBA" id="ARBA00005968"/>
    </source>
</evidence>
<dbReference type="Gene3D" id="3.90.260.10">
    <property type="entry name" value="Transglutaminase-like"/>
    <property type="match status" value="1"/>
</dbReference>
<feature type="domain" description="Transglutaminase-like" evidence="2">
    <location>
        <begin position="66"/>
        <end position="168"/>
    </location>
</feature>
<dbReference type="InterPro" id="IPR002931">
    <property type="entry name" value="Transglutaminase-like"/>
</dbReference>
<dbReference type="InterPro" id="IPR008958">
    <property type="entry name" value="Transglutaminase_C"/>
</dbReference>
<dbReference type="Pfam" id="PF01841">
    <property type="entry name" value="Transglut_core"/>
    <property type="match status" value="1"/>
</dbReference>
<dbReference type="SMART" id="SM00460">
    <property type="entry name" value="TGc"/>
    <property type="match status" value="1"/>
</dbReference>
<dbReference type="SUPFAM" id="SSF54001">
    <property type="entry name" value="Cysteine proteinases"/>
    <property type="match status" value="1"/>
</dbReference>
<dbReference type="Pfam" id="PF00927">
    <property type="entry name" value="Transglut_C"/>
    <property type="match status" value="2"/>
</dbReference>
<dbReference type="SUPFAM" id="SSF49309">
    <property type="entry name" value="Transglutaminase, two C-terminal domains"/>
    <property type="match status" value="2"/>
</dbReference>
<dbReference type="FunFam" id="3.90.260.10:FF:000002">
    <property type="entry name" value="Erythrocyte membrane protein band 4.2"/>
    <property type="match status" value="1"/>
</dbReference>
<organism evidence="3 4">
    <name type="scientific">Chionoecetes opilio</name>
    <name type="common">Atlantic snow crab</name>
    <name type="synonym">Cancer opilio</name>
    <dbReference type="NCBI Taxonomy" id="41210"/>
    <lineage>
        <taxon>Eukaryota</taxon>
        <taxon>Metazoa</taxon>
        <taxon>Ecdysozoa</taxon>
        <taxon>Arthropoda</taxon>
        <taxon>Crustacea</taxon>
        <taxon>Multicrustacea</taxon>
        <taxon>Malacostraca</taxon>
        <taxon>Eumalacostraca</taxon>
        <taxon>Eucarida</taxon>
        <taxon>Decapoda</taxon>
        <taxon>Pleocyemata</taxon>
        <taxon>Brachyura</taxon>
        <taxon>Eubrachyura</taxon>
        <taxon>Majoidea</taxon>
        <taxon>Majidae</taxon>
        <taxon>Chionoecetes</taxon>
    </lineage>
</organism>
<reference evidence="3" key="1">
    <citation type="submission" date="2020-07" db="EMBL/GenBank/DDBJ databases">
        <title>The High-quality genome of the commercially important snow crab, Chionoecetes opilio.</title>
        <authorList>
            <person name="Jeong J.-H."/>
            <person name="Ryu S."/>
        </authorList>
    </citation>
    <scope>NUCLEOTIDE SEQUENCE</scope>
    <source>
        <strain evidence="3">MADBK_172401_WGS</strain>
        <tissue evidence="3">Digestive gland</tissue>
    </source>
</reference>
<dbReference type="EMBL" id="JACEEZ010006503">
    <property type="protein sequence ID" value="KAG0724712.1"/>
    <property type="molecule type" value="Genomic_DNA"/>
</dbReference>
<dbReference type="GO" id="GO:0003810">
    <property type="term" value="F:protein-glutamine gamma-glutamyltransferase activity"/>
    <property type="evidence" value="ECO:0007669"/>
    <property type="project" value="InterPro"/>
</dbReference>
<dbReference type="AlphaFoldDB" id="A0A8J5D039"/>
<dbReference type="PANTHER" id="PTHR11590">
    <property type="entry name" value="PROTEIN-GLUTAMINE GAMMA-GLUTAMYLTRANSFERASE"/>
    <property type="match status" value="1"/>
</dbReference>
<comment type="caution">
    <text evidence="3">The sequence shown here is derived from an EMBL/GenBank/DDBJ whole genome shotgun (WGS) entry which is preliminary data.</text>
</comment>